<evidence type="ECO:0000313" key="4">
    <source>
        <dbReference type="Proteomes" id="UP000242857"/>
    </source>
</evidence>
<keyword evidence="1" id="KW-0479">Metal-binding</keyword>
<dbReference type="InterPro" id="IPR036163">
    <property type="entry name" value="HMA_dom_sf"/>
</dbReference>
<feature type="domain" description="HMA" evidence="2">
    <location>
        <begin position="1"/>
        <end position="62"/>
    </location>
</feature>
<dbReference type="PROSITE" id="PS50846">
    <property type="entry name" value="HMA_2"/>
    <property type="match status" value="1"/>
</dbReference>
<reference evidence="4" key="1">
    <citation type="submission" date="2016-11" db="EMBL/GenBank/DDBJ databases">
        <authorList>
            <person name="Varghese N."/>
            <person name="Submissions S."/>
        </authorList>
    </citation>
    <scope>NUCLEOTIDE SEQUENCE [LARGE SCALE GENOMIC DNA]</scope>
    <source>
        <strain evidence="4">DSM 14834</strain>
    </source>
</reference>
<protein>
    <submittedName>
        <fullName evidence="3">Copper chaperone</fullName>
    </submittedName>
</protein>
<dbReference type="STRING" id="213588.SAMN02745204_01531"/>
<dbReference type="CDD" id="cd00371">
    <property type="entry name" value="HMA"/>
    <property type="match status" value="1"/>
</dbReference>
<dbReference type="InterPro" id="IPR017969">
    <property type="entry name" value="Heavy-metal-associated_CS"/>
</dbReference>
<dbReference type="EMBL" id="FQUK01000023">
    <property type="protein sequence ID" value="SHE97587.1"/>
    <property type="molecule type" value="Genomic_DNA"/>
</dbReference>
<keyword evidence="4" id="KW-1185">Reference proteome</keyword>
<dbReference type="AlphaFoldDB" id="A0A1M4XVI5"/>
<dbReference type="PROSITE" id="PS01047">
    <property type="entry name" value="HMA_1"/>
    <property type="match status" value="1"/>
</dbReference>
<dbReference type="SUPFAM" id="SSF55008">
    <property type="entry name" value="HMA, heavy metal-associated domain"/>
    <property type="match status" value="1"/>
</dbReference>
<dbReference type="Proteomes" id="UP000242857">
    <property type="component" value="Unassembled WGS sequence"/>
</dbReference>
<dbReference type="Gene3D" id="3.30.70.100">
    <property type="match status" value="1"/>
</dbReference>
<name>A0A1M4XVI5_9GAMM</name>
<dbReference type="Pfam" id="PF00403">
    <property type="entry name" value="HMA"/>
    <property type="match status" value="1"/>
</dbReference>
<gene>
    <name evidence="3" type="ORF">SAMN02745204_01531</name>
</gene>
<dbReference type="RefSeq" id="WP_072756024.1">
    <property type="nucleotide sequence ID" value="NZ_FQUK01000023.1"/>
</dbReference>
<accession>A0A1M4XVI5</accession>
<dbReference type="InterPro" id="IPR006121">
    <property type="entry name" value="HMA_dom"/>
</dbReference>
<evidence type="ECO:0000313" key="3">
    <source>
        <dbReference type="EMBL" id="SHE97587.1"/>
    </source>
</evidence>
<evidence type="ECO:0000259" key="2">
    <source>
        <dbReference type="PROSITE" id="PS50846"/>
    </source>
</evidence>
<organism evidence="3 4">
    <name type="scientific">Thermomonas hydrothermalis</name>
    <dbReference type="NCBI Taxonomy" id="213588"/>
    <lineage>
        <taxon>Bacteria</taxon>
        <taxon>Pseudomonadati</taxon>
        <taxon>Pseudomonadota</taxon>
        <taxon>Gammaproteobacteria</taxon>
        <taxon>Lysobacterales</taxon>
        <taxon>Lysobacteraceae</taxon>
        <taxon>Thermomonas</taxon>
    </lineage>
</organism>
<evidence type="ECO:0000256" key="1">
    <source>
        <dbReference type="ARBA" id="ARBA00022723"/>
    </source>
</evidence>
<proteinExistence type="predicted"/>
<sequence>MRLNVENMHCQHCVRAITAALQALDPNASVQVDLSKGEVRAEGNFSAEAAIRALAEENYPARLLDD</sequence>
<dbReference type="GO" id="GO:0046872">
    <property type="term" value="F:metal ion binding"/>
    <property type="evidence" value="ECO:0007669"/>
    <property type="project" value="UniProtKB-KW"/>
</dbReference>